<feature type="chain" id="PRO_5008054756" evidence="1">
    <location>
        <begin position="24"/>
        <end position="74"/>
    </location>
</feature>
<evidence type="ECO:0000313" key="2">
    <source>
        <dbReference type="EMBL" id="OAF07887.1"/>
    </source>
</evidence>
<evidence type="ECO:0000313" key="3">
    <source>
        <dbReference type="Proteomes" id="UP000077173"/>
    </source>
</evidence>
<dbReference type="GeneID" id="32583122"/>
<organism evidence="2 3">
    <name type="scientific">Bradyrhizobium neotropicale</name>
    <dbReference type="NCBI Taxonomy" id="1497615"/>
    <lineage>
        <taxon>Bacteria</taxon>
        <taxon>Pseudomonadati</taxon>
        <taxon>Pseudomonadota</taxon>
        <taxon>Alphaproteobacteria</taxon>
        <taxon>Hyphomicrobiales</taxon>
        <taxon>Nitrobacteraceae</taxon>
        <taxon>Bradyrhizobium</taxon>
    </lineage>
</organism>
<reference evidence="2 3" key="1">
    <citation type="submission" date="2016-02" db="EMBL/GenBank/DDBJ databases">
        <title>Draft genome sequence of the strain BR 10247T Bradyrhizobium neotropicale isolated from nodules of Centrolobium paraense.</title>
        <authorList>
            <person name="Simoes-Araujo J.L."/>
            <person name="Barauna A.C."/>
            <person name="Silva K."/>
            <person name="Zilli J.E."/>
        </authorList>
    </citation>
    <scope>NUCLEOTIDE SEQUENCE [LARGE SCALE GENOMIC DNA]</scope>
    <source>
        <strain evidence="2 3">BR 10247</strain>
    </source>
</reference>
<keyword evidence="3" id="KW-1185">Reference proteome</keyword>
<dbReference type="Proteomes" id="UP000077173">
    <property type="component" value="Unassembled WGS sequence"/>
</dbReference>
<dbReference type="RefSeq" id="WP_027552393.1">
    <property type="nucleotide sequence ID" value="NZ_LSEF01000107.1"/>
</dbReference>
<proteinExistence type="predicted"/>
<feature type="signal peptide" evidence="1">
    <location>
        <begin position="1"/>
        <end position="23"/>
    </location>
</feature>
<gene>
    <name evidence="2" type="ORF">AXW67_29410</name>
</gene>
<name>A0A176YLL2_9BRAD</name>
<sequence length="74" mass="7789">MTKTKLFIAAIAIQAAFATPALAQWQSQEPAAFAAQYPNGDHAAALSGARDAMAFVPLMPKSPRHTMPHAAKGK</sequence>
<dbReference type="EMBL" id="LSEF01000107">
    <property type="protein sequence ID" value="OAF07887.1"/>
    <property type="molecule type" value="Genomic_DNA"/>
</dbReference>
<accession>A0A176YLL2</accession>
<comment type="caution">
    <text evidence="2">The sequence shown here is derived from an EMBL/GenBank/DDBJ whole genome shotgun (WGS) entry which is preliminary data.</text>
</comment>
<keyword evidence="1" id="KW-0732">Signal</keyword>
<evidence type="ECO:0000256" key="1">
    <source>
        <dbReference type="SAM" id="SignalP"/>
    </source>
</evidence>
<dbReference type="AlphaFoldDB" id="A0A176YLL2"/>
<protein>
    <submittedName>
        <fullName evidence="2">Uncharacterized protein</fullName>
    </submittedName>
</protein>